<comment type="caution">
    <text evidence="8">The sequence shown here is derived from an EMBL/GenBank/DDBJ whole genome shotgun (WGS) entry which is preliminary data.</text>
</comment>
<organism evidence="8 9">
    <name type="scientific">Arthrobacter ginkgonis</name>
    <dbReference type="NCBI Taxonomy" id="1630594"/>
    <lineage>
        <taxon>Bacteria</taxon>
        <taxon>Bacillati</taxon>
        <taxon>Actinomycetota</taxon>
        <taxon>Actinomycetes</taxon>
        <taxon>Micrococcales</taxon>
        <taxon>Micrococcaceae</taxon>
        <taxon>Arthrobacter</taxon>
    </lineage>
</organism>
<evidence type="ECO:0000256" key="5">
    <source>
        <dbReference type="ARBA" id="ARBA00022842"/>
    </source>
</evidence>
<feature type="compositionally biased region" description="Polar residues" evidence="7">
    <location>
        <begin position="1"/>
        <end position="13"/>
    </location>
</feature>
<comment type="similarity">
    <text evidence="2 6">Belongs to the FPP/GGPP synthase family.</text>
</comment>
<dbReference type="Proteomes" id="UP001500752">
    <property type="component" value="Unassembled WGS sequence"/>
</dbReference>
<reference evidence="9" key="1">
    <citation type="journal article" date="2019" name="Int. J. Syst. Evol. Microbiol.">
        <title>The Global Catalogue of Microorganisms (GCM) 10K type strain sequencing project: providing services to taxonomists for standard genome sequencing and annotation.</title>
        <authorList>
            <consortium name="The Broad Institute Genomics Platform"/>
            <consortium name="The Broad Institute Genome Sequencing Center for Infectious Disease"/>
            <person name="Wu L."/>
            <person name="Ma J."/>
        </authorList>
    </citation>
    <scope>NUCLEOTIDE SEQUENCE [LARGE SCALE GENOMIC DNA]</scope>
    <source>
        <strain evidence="9">JCM 30742</strain>
    </source>
</reference>
<keyword evidence="3 6" id="KW-0808">Transferase</keyword>
<dbReference type="InterPro" id="IPR000092">
    <property type="entry name" value="Polyprenyl_synt"/>
</dbReference>
<comment type="cofactor">
    <cofactor evidence="1">
        <name>Mg(2+)</name>
        <dbReference type="ChEBI" id="CHEBI:18420"/>
    </cofactor>
</comment>
<feature type="region of interest" description="Disordered" evidence="7">
    <location>
        <begin position="1"/>
        <end position="32"/>
    </location>
</feature>
<dbReference type="EMBL" id="BAABEO010000008">
    <property type="protein sequence ID" value="GAA3673795.1"/>
    <property type="molecule type" value="Genomic_DNA"/>
</dbReference>
<evidence type="ECO:0000256" key="7">
    <source>
        <dbReference type="SAM" id="MobiDB-lite"/>
    </source>
</evidence>
<dbReference type="SUPFAM" id="SSF48576">
    <property type="entry name" value="Terpenoid synthases"/>
    <property type="match status" value="1"/>
</dbReference>
<dbReference type="SFLD" id="SFLDS00005">
    <property type="entry name" value="Isoprenoid_Synthase_Type_I"/>
    <property type="match status" value="1"/>
</dbReference>
<dbReference type="Gene3D" id="1.10.600.10">
    <property type="entry name" value="Farnesyl Diphosphate Synthase"/>
    <property type="match status" value="1"/>
</dbReference>
<evidence type="ECO:0000256" key="1">
    <source>
        <dbReference type="ARBA" id="ARBA00001946"/>
    </source>
</evidence>
<sequence>MTPASPHTATEGSPASALRSTHPAAPAAGLDPASGWEAFRPAVEREVRDFFGSSRRRAEALAPSFGRLWEVLEESVAGGKWMRPRLVHLAYTAFAGTDPAACARLGAAFEVLHAALVVHDDVIDRDFVRRGRPTVGAIYRDQAAALGRAPAEAEHAGHSAAIIAGDLLLAGSLRLSAAAGGQHPAAGAVADVVHEAVFASAAGELEDLLFSLAPDAAELQDVLDMERLKTAAYSFEAPLKAGALLAGATAAQAAALAEVGRRIGVAYQVVDDVLGTFGTPETTGKSVESDLREGKRTVLTAYAAGQADFESALAAFRRGEAGVDRVRQALRRGGAEAHALDVADGLVSTALELTAALELDPPLRAELTRICNHILTRER</sequence>
<evidence type="ECO:0000313" key="8">
    <source>
        <dbReference type="EMBL" id="GAA3673795.1"/>
    </source>
</evidence>
<dbReference type="RefSeq" id="WP_345148946.1">
    <property type="nucleotide sequence ID" value="NZ_BAABEO010000008.1"/>
</dbReference>
<name>A0ABP7BYU9_9MICC</name>
<dbReference type="PROSITE" id="PS00723">
    <property type="entry name" value="POLYPRENYL_SYNTHASE_1"/>
    <property type="match status" value="1"/>
</dbReference>
<dbReference type="PROSITE" id="PS00444">
    <property type="entry name" value="POLYPRENYL_SYNTHASE_2"/>
    <property type="match status" value="1"/>
</dbReference>
<proteinExistence type="inferred from homology"/>
<evidence type="ECO:0000256" key="2">
    <source>
        <dbReference type="ARBA" id="ARBA00006706"/>
    </source>
</evidence>
<evidence type="ECO:0000256" key="3">
    <source>
        <dbReference type="ARBA" id="ARBA00022679"/>
    </source>
</evidence>
<keyword evidence="5" id="KW-0460">Magnesium</keyword>
<evidence type="ECO:0000256" key="4">
    <source>
        <dbReference type="ARBA" id="ARBA00022723"/>
    </source>
</evidence>
<protein>
    <submittedName>
        <fullName evidence="8">Polyprenyl synthetase family protein</fullName>
    </submittedName>
</protein>
<dbReference type="PANTHER" id="PTHR12001:SF85">
    <property type="entry name" value="SHORT CHAIN ISOPRENYL DIPHOSPHATE SYNTHASE"/>
    <property type="match status" value="1"/>
</dbReference>
<keyword evidence="9" id="KW-1185">Reference proteome</keyword>
<evidence type="ECO:0000313" key="9">
    <source>
        <dbReference type="Proteomes" id="UP001500752"/>
    </source>
</evidence>
<dbReference type="InterPro" id="IPR008949">
    <property type="entry name" value="Isoprenoid_synthase_dom_sf"/>
</dbReference>
<keyword evidence="4" id="KW-0479">Metal-binding</keyword>
<dbReference type="InterPro" id="IPR033749">
    <property type="entry name" value="Polyprenyl_synt_CS"/>
</dbReference>
<dbReference type="PANTHER" id="PTHR12001">
    <property type="entry name" value="GERANYLGERANYL PYROPHOSPHATE SYNTHASE"/>
    <property type="match status" value="1"/>
</dbReference>
<evidence type="ECO:0000256" key="6">
    <source>
        <dbReference type="RuleBase" id="RU004466"/>
    </source>
</evidence>
<accession>A0ABP7BYU9</accession>
<dbReference type="Pfam" id="PF00348">
    <property type="entry name" value="polyprenyl_synt"/>
    <property type="match status" value="1"/>
</dbReference>
<gene>
    <name evidence="8" type="ORF">GCM10023081_10180</name>
</gene>